<dbReference type="PIRSF" id="PIRSF026671">
    <property type="entry name" value="AA_dipeptidase"/>
    <property type="match status" value="1"/>
</dbReference>
<evidence type="ECO:0000256" key="5">
    <source>
        <dbReference type="ARBA" id="ARBA00022833"/>
    </source>
</evidence>
<dbReference type="PANTHER" id="PTHR43126">
    <property type="entry name" value="D-ALANYL-D-ALANINE DIPEPTIDASE"/>
    <property type="match status" value="1"/>
</dbReference>
<organism evidence="12 13">
    <name type="scientific">Legionella maceachernii</name>
    <dbReference type="NCBI Taxonomy" id="466"/>
    <lineage>
        <taxon>Bacteria</taxon>
        <taxon>Pseudomonadati</taxon>
        <taxon>Pseudomonadota</taxon>
        <taxon>Gammaproteobacteria</taxon>
        <taxon>Legionellales</taxon>
        <taxon>Legionellaceae</taxon>
        <taxon>Legionella</taxon>
    </lineage>
</organism>
<comment type="caution">
    <text evidence="12">The sequence shown here is derived from an EMBL/GenBank/DDBJ whole genome shotgun (WGS) entry which is preliminary data.</text>
</comment>
<reference evidence="12 13" key="1">
    <citation type="submission" date="2015-11" db="EMBL/GenBank/DDBJ databases">
        <title>Genomic analysis of 38 Legionella species identifies large and diverse effector repertoires.</title>
        <authorList>
            <person name="Burstein D."/>
            <person name="Amaro F."/>
            <person name="Zusman T."/>
            <person name="Lifshitz Z."/>
            <person name="Cohen O."/>
            <person name="Gilbert J.A."/>
            <person name="Pupko T."/>
            <person name="Shuman H.A."/>
            <person name="Segal G."/>
        </authorList>
    </citation>
    <scope>NUCLEOTIDE SEQUENCE [LARGE SCALE GENOMIC DNA]</scope>
    <source>
        <strain evidence="12 13">PX-1-G2-E2</strain>
    </source>
</reference>
<feature type="binding site" evidence="9">
    <location>
        <position position="223"/>
    </location>
    <ligand>
        <name>Zn(2+)</name>
        <dbReference type="ChEBI" id="CHEBI:29105"/>
        <note>catalytic</note>
    </ligand>
</feature>
<comment type="cofactor">
    <cofactor evidence="9">
        <name>Zn(2+)</name>
        <dbReference type="ChEBI" id="CHEBI:29105"/>
    </cofactor>
    <text evidence="9">Binds 1 zinc ion per subunit.</text>
</comment>
<feature type="chain" id="PRO_5006915301" description="D-alanyl-D-alanine dipeptidase" evidence="11">
    <location>
        <begin position="19"/>
        <end position="241"/>
    </location>
</feature>
<keyword evidence="11" id="KW-0732">Signal</keyword>
<evidence type="ECO:0000256" key="3">
    <source>
        <dbReference type="ARBA" id="ARBA00022723"/>
    </source>
</evidence>
<dbReference type="InterPro" id="IPR009045">
    <property type="entry name" value="Zn_M74/Hedgehog-like"/>
</dbReference>
<keyword evidence="3 9" id="KW-0479">Metal-binding</keyword>
<dbReference type="GO" id="GO:0008237">
    <property type="term" value="F:metallopeptidase activity"/>
    <property type="evidence" value="ECO:0007669"/>
    <property type="project" value="UniProtKB-KW"/>
</dbReference>
<sequence length="241" mass="28048">MKRLLLITFCGFSLTVHALPQGFTYLQDIEPSIIQDMRYATSHNFIGERIPGYQAGRCILTRQAADHLVKVQREANQLGYSLKVYDCYRPQTAVQFFYQWSLNPQDNRMKAFFYPREDKKNLFAKGYIAKESGHTRGSTIDLTLVKIGTKYPNPRAVIPRCFDKTARYQDDNSIDAGTRFDCMDPSANIFYADLSKTQKANRLLLRHLMTANGFKPYPQEWWHFTLANEPYPHTYFDFPVK</sequence>
<evidence type="ECO:0000313" key="12">
    <source>
        <dbReference type="EMBL" id="KTD27989.1"/>
    </source>
</evidence>
<gene>
    <name evidence="9 12" type="primary">ddpX</name>
    <name evidence="12" type="ORF">Lmac_1048</name>
</gene>
<feature type="binding site" evidence="9">
    <location>
        <position position="134"/>
    </location>
    <ligand>
        <name>Zn(2+)</name>
        <dbReference type="ChEBI" id="CHEBI:29105"/>
        <note>catalytic</note>
    </ligand>
</feature>
<dbReference type="GO" id="GO:0160237">
    <property type="term" value="F:D-Ala-D-Ala dipeptidase activity"/>
    <property type="evidence" value="ECO:0007669"/>
    <property type="project" value="UniProtKB-EC"/>
</dbReference>
<dbReference type="RefSeq" id="WP_058451841.1">
    <property type="nucleotide sequence ID" value="NZ_CAAAIB010000010.1"/>
</dbReference>
<feature type="active site" description="Proton donor/acceptor" evidence="9">
    <location>
        <position position="220"/>
    </location>
</feature>
<accession>A0A0W0W6I5</accession>
<evidence type="ECO:0000256" key="10">
    <source>
        <dbReference type="PIRNR" id="PIRNR026671"/>
    </source>
</evidence>
<evidence type="ECO:0000256" key="8">
    <source>
        <dbReference type="ARBA" id="ARBA00023316"/>
    </source>
</evidence>
<name>A0A0W0W6I5_9GAMM</name>
<keyword evidence="13" id="KW-1185">Reference proteome</keyword>
<keyword evidence="4 9" id="KW-0378">Hydrolase</keyword>
<proteinExistence type="inferred from homology"/>
<evidence type="ECO:0000256" key="9">
    <source>
        <dbReference type="HAMAP-Rule" id="MF_01924"/>
    </source>
</evidence>
<keyword evidence="7 9" id="KW-0482">Metalloprotease</keyword>
<dbReference type="HAMAP" id="MF_01924">
    <property type="entry name" value="A_A_dipeptidase"/>
    <property type="match status" value="1"/>
</dbReference>
<evidence type="ECO:0000256" key="11">
    <source>
        <dbReference type="SAM" id="SignalP"/>
    </source>
</evidence>
<dbReference type="SUPFAM" id="SSF55166">
    <property type="entry name" value="Hedgehog/DD-peptidase"/>
    <property type="match status" value="1"/>
</dbReference>
<comment type="similarity">
    <text evidence="9 10">Belongs to the peptidase M15D family.</text>
</comment>
<feature type="site" description="Transition state stabilizer" evidence="9">
    <location>
        <position position="89"/>
    </location>
</feature>
<comment type="catalytic activity">
    <reaction evidence="1 9 10">
        <text>D-alanyl-D-alanine + H2O = 2 D-alanine</text>
        <dbReference type="Rhea" id="RHEA:20661"/>
        <dbReference type="ChEBI" id="CHEBI:15377"/>
        <dbReference type="ChEBI" id="CHEBI:57416"/>
        <dbReference type="ChEBI" id="CHEBI:57822"/>
        <dbReference type="EC" id="3.4.13.22"/>
    </reaction>
</comment>
<protein>
    <recommendedName>
        <fullName evidence="9 10">D-alanyl-D-alanine dipeptidase</fullName>
        <shortName evidence="9 10">D-Ala-D-Ala dipeptidase</shortName>
        <ecNumber evidence="9 10">3.4.13.22</ecNumber>
    </recommendedName>
</protein>
<dbReference type="Proteomes" id="UP000054908">
    <property type="component" value="Unassembled WGS sequence"/>
</dbReference>
<dbReference type="InterPro" id="IPR000755">
    <property type="entry name" value="A_A_dipeptidase"/>
</dbReference>
<feature type="binding site" evidence="9">
    <location>
        <position position="141"/>
    </location>
    <ligand>
        <name>Zn(2+)</name>
        <dbReference type="ChEBI" id="CHEBI:29105"/>
        <note>catalytic</note>
    </ligand>
</feature>
<dbReference type="GO" id="GO:0006508">
    <property type="term" value="P:proteolysis"/>
    <property type="evidence" value="ECO:0007669"/>
    <property type="project" value="UniProtKB-KW"/>
</dbReference>
<dbReference type="PATRIC" id="fig|466.6.peg.1116"/>
<evidence type="ECO:0000256" key="6">
    <source>
        <dbReference type="ARBA" id="ARBA00022997"/>
    </source>
</evidence>
<dbReference type="AlphaFoldDB" id="A0A0W0W6I5"/>
<keyword evidence="8 10" id="KW-0961">Cell wall biogenesis/degradation</keyword>
<evidence type="ECO:0000256" key="7">
    <source>
        <dbReference type="ARBA" id="ARBA00023049"/>
    </source>
</evidence>
<dbReference type="GO" id="GO:0008270">
    <property type="term" value="F:zinc ion binding"/>
    <property type="evidence" value="ECO:0007669"/>
    <property type="project" value="UniProtKB-UniRule"/>
</dbReference>
<keyword evidence="5 9" id="KW-0862">Zinc</keyword>
<evidence type="ECO:0000256" key="4">
    <source>
        <dbReference type="ARBA" id="ARBA00022801"/>
    </source>
</evidence>
<dbReference type="Pfam" id="PF01427">
    <property type="entry name" value="Peptidase_M15"/>
    <property type="match status" value="2"/>
</dbReference>
<keyword evidence="2 9" id="KW-0645">Protease</keyword>
<dbReference type="GO" id="GO:0071555">
    <property type="term" value="P:cell wall organization"/>
    <property type="evidence" value="ECO:0007669"/>
    <property type="project" value="UniProtKB-KW"/>
</dbReference>
<evidence type="ECO:0000313" key="13">
    <source>
        <dbReference type="Proteomes" id="UP000054908"/>
    </source>
</evidence>
<evidence type="ECO:0000256" key="2">
    <source>
        <dbReference type="ARBA" id="ARBA00022670"/>
    </source>
</evidence>
<comment type="function">
    <text evidence="9 10">Catalyzes hydrolysis of the D-alanyl-D-alanine dipeptide.</text>
</comment>
<dbReference type="PANTHER" id="PTHR43126:SF1">
    <property type="entry name" value="D-ALANYL-D-ALANINE DIPEPTIDASE"/>
    <property type="match status" value="1"/>
</dbReference>
<evidence type="ECO:0000256" key="1">
    <source>
        <dbReference type="ARBA" id="ARBA00001362"/>
    </source>
</evidence>
<dbReference type="EC" id="3.4.13.22" evidence="9 10"/>
<dbReference type="STRING" id="466.Lmac_1048"/>
<dbReference type="OrthoDB" id="9801430at2"/>
<keyword evidence="6 9" id="KW-0224">Dipeptidase</keyword>
<dbReference type="EMBL" id="LNYL01000027">
    <property type="protein sequence ID" value="KTD27989.1"/>
    <property type="molecule type" value="Genomic_DNA"/>
</dbReference>
<dbReference type="Gene3D" id="3.30.1380.10">
    <property type="match status" value="1"/>
</dbReference>
<feature type="signal peptide" evidence="11">
    <location>
        <begin position="1"/>
        <end position="18"/>
    </location>
</feature>
<dbReference type="CDD" id="cd14817">
    <property type="entry name" value="D-Ala-D-Ala_dipeptidase_VanX"/>
    <property type="match status" value="1"/>
</dbReference>